<dbReference type="AlphaFoldDB" id="A0A9E7SXN5"/>
<protein>
    <submittedName>
        <fullName evidence="9">MMPL family transporter</fullName>
    </submittedName>
</protein>
<evidence type="ECO:0000256" key="3">
    <source>
        <dbReference type="ARBA" id="ARBA00022692"/>
    </source>
</evidence>
<dbReference type="Pfam" id="PF03176">
    <property type="entry name" value="MMPL"/>
    <property type="match status" value="2"/>
</dbReference>
<dbReference type="KEGG" id="sawl:NGM29_08405"/>
<evidence type="ECO:0000259" key="8">
    <source>
        <dbReference type="PROSITE" id="PS50156"/>
    </source>
</evidence>
<dbReference type="Gene3D" id="1.20.1640.10">
    <property type="entry name" value="Multidrug efflux transporter AcrB transmembrane domain"/>
    <property type="match status" value="2"/>
</dbReference>
<feature type="transmembrane region" description="Helical" evidence="7">
    <location>
        <begin position="458"/>
        <end position="479"/>
    </location>
</feature>
<feature type="transmembrane region" description="Helical" evidence="7">
    <location>
        <begin position="885"/>
        <end position="903"/>
    </location>
</feature>
<keyword evidence="10" id="KW-1185">Reference proteome</keyword>
<comment type="subcellular location">
    <subcellularLocation>
        <location evidence="1">Cell membrane</location>
        <topology evidence="1">Multi-pass membrane protein</topology>
    </subcellularLocation>
</comment>
<dbReference type="InterPro" id="IPR004869">
    <property type="entry name" value="MMPL_dom"/>
</dbReference>
<organism evidence="9 10">
    <name type="scientific">Natronosalvus rutilus</name>
    <dbReference type="NCBI Taxonomy" id="2953753"/>
    <lineage>
        <taxon>Archaea</taxon>
        <taxon>Methanobacteriati</taxon>
        <taxon>Methanobacteriota</taxon>
        <taxon>Stenosarchaea group</taxon>
        <taxon>Halobacteria</taxon>
        <taxon>Halobacteriales</taxon>
        <taxon>Natrialbaceae</taxon>
        <taxon>Natronosalvus</taxon>
    </lineage>
</organism>
<dbReference type="InterPro" id="IPR000731">
    <property type="entry name" value="SSD"/>
</dbReference>
<evidence type="ECO:0000256" key="1">
    <source>
        <dbReference type="ARBA" id="ARBA00004651"/>
    </source>
</evidence>
<feature type="transmembrane region" description="Helical" evidence="7">
    <location>
        <begin position="599"/>
        <end position="617"/>
    </location>
</feature>
<evidence type="ECO:0000256" key="6">
    <source>
        <dbReference type="SAM" id="Coils"/>
    </source>
</evidence>
<dbReference type="PROSITE" id="PS50156">
    <property type="entry name" value="SSD"/>
    <property type="match status" value="2"/>
</dbReference>
<evidence type="ECO:0000256" key="4">
    <source>
        <dbReference type="ARBA" id="ARBA00022989"/>
    </source>
</evidence>
<feature type="transmembrane region" description="Helical" evidence="7">
    <location>
        <begin position="962"/>
        <end position="988"/>
    </location>
</feature>
<dbReference type="InterPro" id="IPR050545">
    <property type="entry name" value="Mycobact_MmpL"/>
</dbReference>
<dbReference type="Proteomes" id="UP001056855">
    <property type="component" value="Chromosome"/>
</dbReference>
<dbReference type="GO" id="GO:0005886">
    <property type="term" value="C:plasma membrane"/>
    <property type="evidence" value="ECO:0007669"/>
    <property type="project" value="UniProtKB-SubCell"/>
</dbReference>
<reference evidence="9" key="1">
    <citation type="submission" date="2022-06" db="EMBL/GenBank/DDBJ databases">
        <title>Diverse halophilic archaea isolated from saline environments.</title>
        <authorList>
            <person name="Cui H.-L."/>
        </authorList>
    </citation>
    <scope>NUCLEOTIDE SEQUENCE</scope>
    <source>
        <strain evidence="9">WLHS1</strain>
    </source>
</reference>
<dbReference type="EMBL" id="CP100355">
    <property type="protein sequence ID" value="UTF55256.1"/>
    <property type="molecule type" value="Genomic_DNA"/>
</dbReference>
<feature type="domain" description="SSD" evidence="8">
    <location>
        <begin position="857"/>
        <end position="987"/>
    </location>
</feature>
<name>A0A9E7SXN5_9EURY</name>
<dbReference type="SUPFAM" id="SSF82866">
    <property type="entry name" value="Multidrug efflux transporter AcrB transmembrane domain"/>
    <property type="match status" value="2"/>
</dbReference>
<keyword evidence="6" id="KW-0175">Coiled coil</keyword>
<dbReference type="PANTHER" id="PTHR33406:SF13">
    <property type="entry name" value="MEMBRANE PROTEIN YDFJ"/>
    <property type="match status" value="1"/>
</dbReference>
<feature type="transmembrane region" description="Helical" evidence="7">
    <location>
        <begin position="500"/>
        <end position="523"/>
    </location>
</feature>
<evidence type="ECO:0000256" key="5">
    <source>
        <dbReference type="ARBA" id="ARBA00023136"/>
    </source>
</evidence>
<keyword evidence="2" id="KW-1003">Cell membrane</keyword>
<keyword evidence="5 7" id="KW-0472">Membrane</keyword>
<evidence type="ECO:0000256" key="2">
    <source>
        <dbReference type="ARBA" id="ARBA00022475"/>
    </source>
</evidence>
<dbReference type="PANTHER" id="PTHR33406">
    <property type="entry name" value="MEMBRANE PROTEIN MJ1562-RELATED"/>
    <property type="match status" value="1"/>
</dbReference>
<evidence type="ECO:0000313" key="9">
    <source>
        <dbReference type="EMBL" id="UTF55256.1"/>
    </source>
</evidence>
<feature type="domain" description="SSD" evidence="8">
    <location>
        <begin position="437"/>
        <end position="560"/>
    </location>
</feature>
<gene>
    <name evidence="9" type="ORF">NGM29_08405</name>
</gene>
<feature type="transmembrane region" description="Helical" evidence="7">
    <location>
        <begin position="829"/>
        <end position="848"/>
    </location>
</feature>
<dbReference type="RefSeq" id="WP_254160125.1">
    <property type="nucleotide sequence ID" value="NZ_CP100355.1"/>
</dbReference>
<feature type="transmembrane region" description="Helical" evidence="7">
    <location>
        <begin position="936"/>
        <end position="956"/>
    </location>
</feature>
<feature type="coiled-coil region" evidence="6">
    <location>
        <begin position="130"/>
        <end position="157"/>
    </location>
</feature>
<feature type="transmembrane region" description="Helical" evidence="7">
    <location>
        <begin position="409"/>
        <end position="427"/>
    </location>
</feature>
<keyword evidence="3 7" id="KW-0812">Transmembrane</keyword>
<keyword evidence="4 7" id="KW-1133">Transmembrane helix</keyword>
<evidence type="ECO:0000256" key="7">
    <source>
        <dbReference type="SAM" id="Phobius"/>
    </source>
</evidence>
<accession>A0A9E7SXN5</accession>
<sequence length="1022" mass="109139">MRRRSRLVEAIATHARLVLVGCLLATLCFGAGIPALETDTTLEQFRTDTPESEALAYADRHFEERDENTTAVHVVVTDENALERESLLEGLRFQQSLRQDETIGPTLVENDSTIGVENVVATAIIRLEQADELENRSDDLETRVSDIEERIDDLDAALERVGSLQADYEVLNDSYAAGEVSDEEYDRRSTAIEADLDATVSNATADLESERTAQFERAAATVRAIETEMADLERQRAAGTVTDREYEARMEVLVDDREQTVVDGSRWLFGDEHQSLQQEAKELEDERDAIERLDRPPLEEQISALERADDDRFDRAITLVLAEDGPGSAAALRLLPSSYEPGSLESDERLLLVTQSLDRGSGPPGEIGPGVVESQLALEERVLERGEENLVFGMGLVADEVDRAVSDSLVIVGPLALLFVIVALAIAYRDVLDIALGVAGTAAVLVWTLGMAGWAGVAFTQVFVAVPVLLIGLSIDYAIHVVMRHREEREGGDDVRTSMAGALAGLSTAFVLVTTTTAIGFLANVVSPIDPIREFGAVSAFGIVSALVVFGAAVPAAKVELDAALEARGFDRRRRAIGGSDRVAGTLAVGAIAARKAPLVVLVCALLVTAGGAYGATHVDTTFDERSFLAGDSPSWTGNLGPLAPGEYRMQSSLDVLEERYQREGGQVQILLRGDVTAGGTLQRVEDATARAEASEVVYVLPDGKPDVRSPLSVMRATADESESFNATFSLADRTGNRVPNQNHLGLYDGLFEYNPDSASDLVYRSESGEYEAIRLLVGVQTSAESDETAAEMRAVAAVLEGDGDSGDAVATGGPLNTYALERTLFESVVGALAVALGAIVALLAVGYRLTGRGATLGAVAAIPVLVALGATLGTMALLGLPFNVLTGMVASLTIGLGIDYSVHVTTRYTRELEALEAGVTAWDALERTLSTTGGALAGSVATTGCGFGVLVVALVPLLRQFGLVTALTIGYAFLASILVLPTLLATWTRYLAPEPYRVPSLADVPWRTSLWSRPTRDDDQE</sequence>
<feature type="transmembrane region" description="Helical" evidence="7">
    <location>
        <begin position="535"/>
        <end position="554"/>
    </location>
</feature>
<dbReference type="GeneID" id="73290061"/>
<feature type="transmembrane region" description="Helical" evidence="7">
    <location>
        <begin position="855"/>
        <end position="879"/>
    </location>
</feature>
<feature type="transmembrane region" description="Helical" evidence="7">
    <location>
        <begin position="434"/>
        <end position="452"/>
    </location>
</feature>
<proteinExistence type="predicted"/>
<evidence type="ECO:0000313" key="10">
    <source>
        <dbReference type="Proteomes" id="UP001056855"/>
    </source>
</evidence>